<dbReference type="Pfam" id="PF07505">
    <property type="entry name" value="DUF5131"/>
    <property type="match status" value="1"/>
</dbReference>
<dbReference type="InterPro" id="IPR011101">
    <property type="entry name" value="DUF5131"/>
</dbReference>
<reference evidence="2" key="1">
    <citation type="submission" date="2017-02" db="EMBL/GenBank/DDBJ databases">
        <authorList>
            <person name="Varghese N."/>
            <person name="Submissions S."/>
        </authorList>
    </citation>
    <scope>NUCLEOTIDE SEQUENCE [LARGE SCALE GENOMIC DNA]</scope>
    <source>
        <strain evidence="2">UM2</strain>
    </source>
</reference>
<dbReference type="RefSeq" id="WP_079647467.1">
    <property type="nucleotide sequence ID" value="NZ_FUYM01000003.1"/>
</dbReference>
<proteinExistence type="predicted"/>
<sequence>MAENTKIEWAHHTFNPWIGCMKVGPGCDHCYAETLATARLGVKWGAGAPRRRTAASTWKQPRRWNARAAKLGIRYRVFCSSLADVFDNEVDPAWRQDLFELIRTTPHLDWLLLSKRIGNVVGMIQRDGAIAGNGRWYVPDNVWLGATIVNQAEADRDIPKLLATKAQLGVRRVFLSMEPLLGPVDLTDIGLASSVHLNALTGGGFDELGERGRGPALDWIIVGGESGPGARPMHPDWARSLRDQCAAAGVPFLFKQWGEWADEREERGAHLGRTEGAILYANGWSFSPPGHQHGEMRRYGKKAAGRLLDGVQHDGMPA</sequence>
<evidence type="ECO:0000313" key="1">
    <source>
        <dbReference type="EMBL" id="SKB48478.1"/>
    </source>
</evidence>
<name>A0A1T5BMN4_9SPHN</name>
<evidence type="ECO:0000313" key="2">
    <source>
        <dbReference type="Proteomes" id="UP000189818"/>
    </source>
</evidence>
<dbReference type="STRING" id="439228.SAMN06295920_103129"/>
<dbReference type="AlphaFoldDB" id="A0A1T5BMN4"/>
<dbReference type="OrthoDB" id="9787478at2"/>
<dbReference type="Proteomes" id="UP000189818">
    <property type="component" value="Unassembled WGS sequence"/>
</dbReference>
<protein>
    <submittedName>
        <fullName evidence="1">Protein gp37</fullName>
    </submittedName>
</protein>
<dbReference type="EMBL" id="FUYM01000003">
    <property type="protein sequence ID" value="SKB48478.1"/>
    <property type="molecule type" value="Genomic_DNA"/>
</dbReference>
<keyword evidence="2" id="KW-1185">Reference proteome</keyword>
<organism evidence="1 2">
    <name type="scientific">Rhizorhabdus histidinilytica</name>
    <dbReference type="NCBI Taxonomy" id="439228"/>
    <lineage>
        <taxon>Bacteria</taxon>
        <taxon>Pseudomonadati</taxon>
        <taxon>Pseudomonadota</taxon>
        <taxon>Alphaproteobacteria</taxon>
        <taxon>Sphingomonadales</taxon>
        <taxon>Sphingomonadaceae</taxon>
        <taxon>Rhizorhabdus</taxon>
    </lineage>
</organism>
<accession>A0A1T5BMN4</accession>
<gene>
    <name evidence="1" type="ORF">SAMN06295920_103129</name>
</gene>